<dbReference type="Gene3D" id="2.70.40.10">
    <property type="match status" value="1"/>
</dbReference>
<dbReference type="PANTHER" id="PTHR11241:SF0">
    <property type="entry name" value="DEOXYURIDINE 5'-TRIPHOSPHATE NUCLEOTIDOHYDROLASE"/>
    <property type="match status" value="1"/>
</dbReference>
<dbReference type="InterPro" id="IPR029054">
    <property type="entry name" value="dUTPase-like"/>
</dbReference>
<dbReference type="NCBIfam" id="TIGR00576">
    <property type="entry name" value="dut"/>
    <property type="match status" value="1"/>
</dbReference>
<evidence type="ECO:0000256" key="5">
    <source>
        <dbReference type="ARBA" id="ARBA00047686"/>
    </source>
</evidence>
<keyword evidence="4" id="KW-0546">Nucleotide metabolism</keyword>
<evidence type="ECO:0000256" key="3">
    <source>
        <dbReference type="ARBA" id="ARBA00022801"/>
    </source>
</evidence>
<feature type="domain" description="dUTPase-like" evidence="6">
    <location>
        <begin position="12"/>
        <end position="139"/>
    </location>
</feature>
<dbReference type="AlphaFoldDB" id="A0A1J4V797"/>
<dbReference type="Proteomes" id="UP000181992">
    <property type="component" value="Unassembled WGS sequence"/>
</dbReference>
<dbReference type="PANTHER" id="PTHR11241">
    <property type="entry name" value="DEOXYURIDINE 5'-TRIPHOSPHATE NUCLEOTIDOHYDROLASE"/>
    <property type="match status" value="1"/>
</dbReference>
<evidence type="ECO:0000256" key="1">
    <source>
        <dbReference type="ARBA" id="ARBA00006581"/>
    </source>
</evidence>
<evidence type="ECO:0000313" key="7">
    <source>
        <dbReference type="EMBL" id="OIO30438.1"/>
    </source>
</evidence>
<dbReference type="InterPro" id="IPR033704">
    <property type="entry name" value="dUTPase_trimeric"/>
</dbReference>
<evidence type="ECO:0000259" key="6">
    <source>
        <dbReference type="Pfam" id="PF00692"/>
    </source>
</evidence>
<name>A0A1J4V797_9BACT</name>
<comment type="similarity">
    <text evidence="1">Belongs to the dUTPase family.</text>
</comment>
<evidence type="ECO:0000256" key="2">
    <source>
        <dbReference type="ARBA" id="ARBA00012379"/>
    </source>
</evidence>
<comment type="caution">
    <text evidence="7">The sequence shown here is derived from an EMBL/GenBank/DDBJ whole genome shotgun (WGS) entry which is preliminary data.</text>
</comment>
<dbReference type="STRING" id="1805281.AUJ77_03210"/>
<dbReference type="GO" id="GO:0004170">
    <property type="term" value="F:dUTP diphosphatase activity"/>
    <property type="evidence" value="ECO:0007669"/>
    <property type="project" value="UniProtKB-EC"/>
</dbReference>
<evidence type="ECO:0000256" key="4">
    <source>
        <dbReference type="ARBA" id="ARBA00023080"/>
    </source>
</evidence>
<dbReference type="GO" id="GO:0046081">
    <property type="term" value="P:dUTP catabolic process"/>
    <property type="evidence" value="ECO:0007669"/>
    <property type="project" value="InterPro"/>
</dbReference>
<dbReference type="GO" id="GO:0006226">
    <property type="term" value="P:dUMP biosynthetic process"/>
    <property type="evidence" value="ECO:0007669"/>
    <property type="project" value="InterPro"/>
</dbReference>
<evidence type="ECO:0000313" key="8">
    <source>
        <dbReference type="Proteomes" id="UP000181992"/>
    </source>
</evidence>
<gene>
    <name evidence="7" type="ORF">AUJ77_03210</name>
</gene>
<dbReference type="InterPro" id="IPR008181">
    <property type="entry name" value="dUTPase"/>
</dbReference>
<dbReference type="NCBIfam" id="NF001862">
    <property type="entry name" value="PRK00601.1"/>
    <property type="match status" value="1"/>
</dbReference>
<dbReference type="CDD" id="cd07557">
    <property type="entry name" value="trimeric_dUTPase"/>
    <property type="match status" value="1"/>
</dbReference>
<dbReference type="EC" id="3.6.1.23" evidence="2"/>
<dbReference type="Pfam" id="PF00692">
    <property type="entry name" value="dUTPase"/>
    <property type="match status" value="1"/>
</dbReference>
<keyword evidence="3 7" id="KW-0378">Hydrolase</keyword>
<dbReference type="EMBL" id="MNVN01000018">
    <property type="protein sequence ID" value="OIO30438.1"/>
    <property type="molecule type" value="Genomic_DNA"/>
</dbReference>
<comment type="catalytic activity">
    <reaction evidence="5">
        <text>dUTP + H2O = dUMP + diphosphate + H(+)</text>
        <dbReference type="Rhea" id="RHEA:10248"/>
        <dbReference type="ChEBI" id="CHEBI:15377"/>
        <dbReference type="ChEBI" id="CHEBI:15378"/>
        <dbReference type="ChEBI" id="CHEBI:33019"/>
        <dbReference type="ChEBI" id="CHEBI:61555"/>
        <dbReference type="ChEBI" id="CHEBI:246422"/>
        <dbReference type="EC" id="3.6.1.23"/>
    </reaction>
</comment>
<dbReference type="InterPro" id="IPR036157">
    <property type="entry name" value="dUTPase-like_sf"/>
</dbReference>
<protein>
    <recommendedName>
        <fullName evidence="2">dUTP diphosphatase</fullName>
        <ecNumber evidence="2">3.6.1.23</ecNumber>
    </recommendedName>
</protein>
<sequence length="140" mass="14867">MQLNIKKVHPDAKIPTYAHHGDAGFDLFATETVTISVGARVLIGTGIAIEIPDGYVGLIWDKSGLSIKHGLKNLGGVIDAGYRGEIKAGMINLSNEDYTIVVGHKVAQMLIQKVEHAEIVEVENLSDATRGEGGFGSTGK</sequence>
<reference evidence="7 8" key="1">
    <citation type="journal article" date="2016" name="Environ. Microbiol.">
        <title>Genomic resolution of a cold subsurface aquifer community provides metabolic insights for novel microbes adapted to high CO concentrations.</title>
        <authorList>
            <person name="Probst A.J."/>
            <person name="Castelle C.J."/>
            <person name="Singh A."/>
            <person name="Brown C.T."/>
            <person name="Anantharaman K."/>
            <person name="Sharon I."/>
            <person name="Hug L.A."/>
            <person name="Burstein D."/>
            <person name="Emerson J.B."/>
            <person name="Thomas B.C."/>
            <person name="Banfield J.F."/>
        </authorList>
    </citation>
    <scope>NUCLEOTIDE SEQUENCE [LARGE SCALE GENOMIC DNA]</scope>
    <source>
        <strain evidence="7">CG1_02_43_90</strain>
    </source>
</reference>
<accession>A0A1J4V797</accession>
<dbReference type="SUPFAM" id="SSF51283">
    <property type="entry name" value="dUTPase-like"/>
    <property type="match status" value="1"/>
</dbReference>
<organism evidence="7 8">
    <name type="scientific">Candidatus Nomurabacteria bacterium CG1_02_43_90</name>
    <dbReference type="NCBI Taxonomy" id="1805281"/>
    <lineage>
        <taxon>Bacteria</taxon>
        <taxon>Candidatus Nomuraibacteriota</taxon>
    </lineage>
</organism>
<proteinExistence type="inferred from homology"/>
<dbReference type="GO" id="GO:0000287">
    <property type="term" value="F:magnesium ion binding"/>
    <property type="evidence" value="ECO:0007669"/>
    <property type="project" value="InterPro"/>
</dbReference>